<reference evidence="7" key="1">
    <citation type="submission" date="2023-10" db="EMBL/GenBank/DDBJ databases">
        <title>Genome assembly of Pristionchus species.</title>
        <authorList>
            <person name="Yoshida K."/>
            <person name="Sommer R.J."/>
        </authorList>
    </citation>
    <scope>NUCLEOTIDE SEQUENCE</scope>
    <source>
        <strain evidence="7">RS5133</strain>
    </source>
</reference>
<dbReference type="GO" id="GO:0140682">
    <property type="term" value="F:FAD-dependent H3K4me/H3K4me3 demethylase activity"/>
    <property type="evidence" value="ECO:0007669"/>
    <property type="project" value="UniProtKB-ARBA"/>
</dbReference>
<feature type="binding site" evidence="4">
    <location>
        <position position="174"/>
    </location>
    <ligand>
        <name>FAD</name>
        <dbReference type="ChEBI" id="CHEBI:57692"/>
    </ligand>
</feature>
<feature type="binding site" evidence="4">
    <location>
        <begin position="700"/>
        <end position="701"/>
    </location>
    <ligand>
        <name>FAD</name>
        <dbReference type="ChEBI" id="CHEBI:57692"/>
    </ligand>
</feature>
<dbReference type="EMBL" id="BTSY01000005">
    <property type="protein sequence ID" value="GMT28265.1"/>
    <property type="molecule type" value="Genomic_DNA"/>
</dbReference>
<feature type="region of interest" description="Disordered" evidence="5">
    <location>
        <begin position="735"/>
        <end position="770"/>
    </location>
</feature>
<organism evidence="7 8">
    <name type="scientific">Pristionchus fissidentatus</name>
    <dbReference type="NCBI Taxonomy" id="1538716"/>
    <lineage>
        <taxon>Eukaryota</taxon>
        <taxon>Metazoa</taxon>
        <taxon>Ecdysozoa</taxon>
        <taxon>Nematoda</taxon>
        <taxon>Chromadorea</taxon>
        <taxon>Rhabditida</taxon>
        <taxon>Rhabditina</taxon>
        <taxon>Diplogasteromorpha</taxon>
        <taxon>Diplogasteroidea</taxon>
        <taxon>Neodiplogasteridae</taxon>
        <taxon>Pristionchus</taxon>
    </lineage>
</organism>
<dbReference type="InterPro" id="IPR036188">
    <property type="entry name" value="FAD/NAD-bd_sf"/>
</dbReference>
<feature type="non-terminal residue" evidence="7">
    <location>
        <position position="770"/>
    </location>
</feature>
<feature type="compositionally biased region" description="Acidic residues" evidence="5">
    <location>
        <begin position="735"/>
        <end position="750"/>
    </location>
</feature>
<evidence type="ECO:0000256" key="4">
    <source>
        <dbReference type="PIRSR" id="PIRSR038051-1"/>
    </source>
</evidence>
<sequence length="770" mass="86062">VLQMSSSPRKRKLTKEEIAELIERGYPEVFRWEDDELALKAAAAHSRLPHEKMSSQEMAAFTEIAVSKISTSIFLHIRNKILQLWHLEPNVECTKEHAYDQIMRPYNSDVLLIRRVHAYLERYGYINYGLFHKISAAPPHTRKKIVIVGAGVSGLAAARQLKQFGFDVVIVEGRLRTGGRVHTHVGTKTGVKADLGAMVLTGICGNPLLTLTKQFGVTLDRLNGSNCTVYDTKGRAIDKRKDTLVEEAFNRIGDIASYIVHEKGCDSINGKPIDLETAYDNILCLMELRTQKKRLQFYSTYEEVVSKMKGVLEEMNIYKKTVEEIGDKLKELESTPISEFNSKAEKEILRRCYKRDMTMAFKKYEGMEARKKNVDSFLANLRRLEPNSEVYMNGYDRRILDFHLANLEYANGTKLRNLSLKHWDQDDDNEIAGSHMTVIEGMGHIVSKFVNTADVLTGRTVTKIEYREDGVRVVADRTDGEGKKIGVEEYTADAVLCTLPLGILKRSAKGEAGGPVFDPPLPDRKLAAINRVGFGNLNKVVLIFDDIFWEDGIHFFGTTTTDSVTSFKGARGELYLFIAQTGKPCLTGLMAGEAADLAMNEDDPKQLQVIKEMCVSRAMEVLTALFGSLCPSSPREAIVTMWHKDKFSLGCYSFMDKQSEATDYDVLAESVRSTTEKGENTGSERLFFAGEHTNRNYPATVHGAMLSGQREAGRIADLFSGCPYATPENNVINLEMEEDEEEEEDDECIEIDTSGEKSEDKSGGGRGGGG</sequence>
<dbReference type="InterPro" id="IPR009057">
    <property type="entry name" value="Homeodomain-like_sf"/>
</dbReference>
<dbReference type="PANTHER" id="PTHR10742">
    <property type="entry name" value="FLAVIN MONOAMINE OXIDASE"/>
    <property type="match status" value="1"/>
</dbReference>
<comment type="similarity">
    <text evidence="2">Belongs to the flavin monoamine oxidase family.</text>
</comment>
<dbReference type="GO" id="GO:0050660">
    <property type="term" value="F:flavin adenine dinucleotide binding"/>
    <property type="evidence" value="ECO:0007669"/>
    <property type="project" value="InterPro"/>
</dbReference>
<dbReference type="Proteomes" id="UP001432322">
    <property type="component" value="Unassembled WGS sequence"/>
</dbReference>
<dbReference type="Gene3D" id="3.50.50.60">
    <property type="entry name" value="FAD/NAD(P)-binding domain"/>
    <property type="match status" value="2"/>
</dbReference>
<dbReference type="Gene3D" id="1.10.10.10">
    <property type="entry name" value="Winged helix-like DNA-binding domain superfamily/Winged helix DNA-binding domain"/>
    <property type="match status" value="1"/>
</dbReference>
<feature type="non-terminal residue" evidence="7">
    <location>
        <position position="1"/>
    </location>
</feature>
<dbReference type="SUPFAM" id="SSF51905">
    <property type="entry name" value="FAD/NAD(P)-binding domain"/>
    <property type="match status" value="1"/>
</dbReference>
<dbReference type="SUPFAM" id="SSF46689">
    <property type="entry name" value="Homeodomain-like"/>
    <property type="match status" value="1"/>
</dbReference>
<evidence type="ECO:0000256" key="1">
    <source>
        <dbReference type="ARBA" id="ARBA00004123"/>
    </source>
</evidence>
<evidence type="ECO:0000313" key="7">
    <source>
        <dbReference type="EMBL" id="GMT28265.1"/>
    </source>
</evidence>
<evidence type="ECO:0000256" key="2">
    <source>
        <dbReference type="ARBA" id="ARBA00005995"/>
    </source>
</evidence>
<accession>A0AAV5W974</accession>
<dbReference type="GO" id="GO:0005634">
    <property type="term" value="C:nucleus"/>
    <property type="evidence" value="ECO:0007669"/>
    <property type="project" value="UniProtKB-SubCell"/>
</dbReference>
<dbReference type="InterPro" id="IPR007526">
    <property type="entry name" value="SWIRM"/>
</dbReference>
<dbReference type="PANTHER" id="PTHR10742:SF386">
    <property type="entry name" value="LYSINE-SPECIFIC HISTONE DEMETHYLASE 1A"/>
    <property type="match status" value="1"/>
</dbReference>
<dbReference type="Pfam" id="PF01593">
    <property type="entry name" value="Amino_oxidase"/>
    <property type="match status" value="1"/>
</dbReference>
<comment type="subcellular location">
    <subcellularLocation>
        <location evidence="1">Nucleus</location>
    </subcellularLocation>
</comment>
<feature type="domain" description="SWIRM" evidence="6">
    <location>
        <begin position="39"/>
        <end position="137"/>
    </location>
</feature>
<dbReference type="Gene3D" id="1.10.287.80">
    <property type="entry name" value="ATP synthase, gamma subunit, helix hairpin domain"/>
    <property type="match status" value="1"/>
</dbReference>
<proteinExistence type="inferred from homology"/>
<gene>
    <name evidence="7" type="ORF">PFISCL1PPCAC_19562</name>
</gene>
<feature type="binding site" evidence="4">
    <location>
        <position position="180"/>
    </location>
    <ligand>
        <name>FAD</name>
        <dbReference type="ChEBI" id="CHEBI:57692"/>
    </ligand>
</feature>
<evidence type="ECO:0000259" key="6">
    <source>
        <dbReference type="PROSITE" id="PS50934"/>
    </source>
</evidence>
<keyword evidence="4" id="KW-0285">Flavoprotein</keyword>
<keyword evidence="4" id="KW-0274">FAD</keyword>
<feature type="binding site" evidence="4">
    <location>
        <begin position="198"/>
        <end position="199"/>
    </location>
    <ligand>
        <name>FAD</name>
        <dbReference type="ChEBI" id="CHEBI:57692"/>
    </ligand>
</feature>
<dbReference type="InterPro" id="IPR036388">
    <property type="entry name" value="WH-like_DNA-bd_sf"/>
</dbReference>
<dbReference type="Pfam" id="PF04433">
    <property type="entry name" value="SWIRM"/>
    <property type="match status" value="1"/>
</dbReference>
<dbReference type="InterPro" id="IPR050281">
    <property type="entry name" value="Flavin_monoamine_oxidase"/>
</dbReference>
<dbReference type="FunFam" id="1.10.10.10:FF:000064">
    <property type="entry name" value="Lysine-specific histone demethylase 1A"/>
    <property type="match status" value="1"/>
</dbReference>
<dbReference type="AlphaFoldDB" id="A0AAV5W974"/>
<dbReference type="GO" id="GO:0003682">
    <property type="term" value="F:chromatin binding"/>
    <property type="evidence" value="ECO:0007669"/>
    <property type="project" value="TreeGrafter"/>
</dbReference>
<name>A0AAV5W974_9BILA</name>
<dbReference type="InterPro" id="IPR002937">
    <property type="entry name" value="Amino_oxidase"/>
</dbReference>
<comment type="caution">
    <text evidence="7">The sequence shown here is derived from an EMBL/GenBank/DDBJ whole genome shotgun (WGS) entry which is preliminary data.</text>
</comment>
<dbReference type="InterPro" id="IPR017366">
    <property type="entry name" value="Hist_Lys-spec_deMease"/>
</dbReference>
<feature type="compositionally biased region" description="Basic and acidic residues" evidence="5">
    <location>
        <begin position="754"/>
        <end position="763"/>
    </location>
</feature>
<dbReference type="SUPFAM" id="SSF54373">
    <property type="entry name" value="FAD-linked reductases, C-terminal domain"/>
    <property type="match status" value="1"/>
</dbReference>
<feature type="binding site" evidence="4">
    <location>
        <position position="691"/>
    </location>
    <ligand>
        <name>FAD</name>
        <dbReference type="ChEBI" id="CHEBI:57692"/>
    </ligand>
</feature>
<comment type="cofactor">
    <cofactor evidence="4">
        <name>FAD</name>
        <dbReference type="ChEBI" id="CHEBI:57692"/>
    </cofactor>
</comment>
<dbReference type="PROSITE" id="PS50934">
    <property type="entry name" value="SWIRM"/>
    <property type="match status" value="1"/>
</dbReference>
<keyword evidence="3" id="KW-0560">Oxidoreductase</keyword>
<dbReference type="GO" id="GO:0006355">
    <property type="term" value="P:regulation of DNA-templated transcription"/>
    <property type="evidence" value="ECO:0007669"/>
    <property type="project" value="InterPro"/>
</dbReference>
<evidence type="ECO:0000256" key="3">
    <source>
        <dbReference type="ARBA" id="ARBA00023002"/>
    </source>
</evidence>
<dbReference type="Gene3D" id="3.90.660.10">
    <property type="match status" value="1"/>
</dbReference>
<protein>
    <recommendedName>
        <fullName evidence="6">SWIRM domain-containing protein</fullName>
    </recommendedName>
</protein>
<evidence type="ECO:0000256" key="5">
    <source>
        <dbReference type="SAM" id="MobiDB-lite"/>
    </source>
</evidence>
<dbReference type="PIRSF" id="PIRSF038051">
    <property type="entry name" value="Histone_Lys-demethylase"/>
    <property type="match status" value="1"/>
</dbReference>
<keyword evidence="8" id="KW-1185">Reference proteome</keyword>
<evidence type="ECO:0000313" key="8">
    <source>
        <dbReference type="Proteomes" id="UP001432322"/>
    </source>
</evidence>